<keyword evidence="2" id="KW-1185">Reference proteome</keyword>
<reference evidence="1" key="1">
    <citation type="submission" date="2015-04" db="UniProtKB">
        <authorList>
            <consortium name="EnsemblPlants"/>
        </authorList>
    </citation>
    <scope>IDENTIFICATION</scope>
</reference>
<dbReference type="EnsemblPlants" id="OMERI03G05670.3">
    <property type="protein sequence ID" value="OMERI03G05670.3"/>
    <property type="gene ID" value="OMERI03G05670"/>
</dbReference>
<sequence length="81" mass="8924">MLSRKNSLLCRLATAMAPGSPKSASTVNSAVYTTWSPLAPLFWHQSLMDTRPLCIGFLVPGKINPLTAICYLPRTMRSKRS</sequence>
<evidence type="ECO:0000313" key="1">
    <source>
        <dbReference type="EnsemblPlants" id="OMERI03G05670.3"/>
    </source>
</evidence>
<dbReference type="AlphaFoldDB" id="A0A0E0CW59"/>
<dbReference type="Proteomes" id="UP000008021">
    <property type="component" value="Chromosome 3"/>
</dbReference>
<organism evidence="1">
    <name type="scientific">Oryza meridionalis</name>
    <dbReference type="NCBI Taxonomy" id="40149"/>
    <lineage>
        <taxon>Eukaryota</taxon>
        <taxon>Viridiplantae</taxon>
        <taxon>Streptophyta</taxon>
        <taxon>Embryophyta</taxon>
        <taxon>Tracheophyta</taxon>
        <taxon>Spermatophyta</taxon>
        <taxon>Magnoliopsida</taxon>
        <taxon>Liliopsida</taxon>
        <taxon>Poales</taxon>
        <taxon>Poaceae</taxon>
        <taxon>BOP clade</taxon>
        <taxon>Oryzoideae</taxon>
        <taxon>Oryzeae</taxon>
        <taxon>Oryzinae</taxon>
        <taxon>Oryza</taxon>
    </lineage>
</organism>
<accession>A0A0E0CW59</accession>
<evidence type="ECO:0000313" key="2">
    <source>
        <dbReference type="Proteomes" id="UP000008021"/>
    </source>
</evidence>
<proteinExistence type="predicted"/>
<dbReference type="Gramene" id="OMERI03G05670.3">
    <property type="protein sequence ID" value="OMERI03G05670.3"/>
    <property type="gene ID" value="OMERI03G05670"/>
</dbReference>
<name>A0A0E0CW59_9ORYZ</name>
<dbReference type="HOGENOM" id="CLU_195546_0_0_1"/>
<protein>
    <submittedName>
        <fullName evidence="1">Uncharacterized protein</fullName>
    </submittedName>
</protein>
<reference evidence="1" key="2">
    <citation type="submission" date="2018-05" db="EMBL/GenBank/DDBJ databases">
        <title>OmerRS3 (Oryza meridionalis Reference Sequence Version 3).</title>
        <authorList>
            <person name="Zhang J."/>
            <person name="Kudrna D."/>
            <person name="Lee S."/>
            <person name="Talag J."/>
            <person name="Welchert J."/>
            <person name="Wing R.A."/>
        </authorList>
    </citation>
    <scope>NUCLEOTIDE SEQUENCE [LARGE SCALE GENOMIC DNA]</scope>
    <source>
        <strain evidence="1">cv. OR44</strain>
    </source>
</reference>